<dbReference type="PANTHER" id="PTHR31571">
    <property type="entry name" value="ALTERED INHERITANCE OF MITOCHONDRIA PROTEIN 6"/>
    <property type="match status" value="1"/>
</dbReference>
<evidence type="ECO:0000256" key="2">
    <source>
        <dbReference type="ARBA" id="ARBA00013184"/>
    </source>
</evidence>
<feature type="region of interest" description="Disordered" evidence="10">
    <location>
        <begin position="293"/>
        <end position="331"/>
    </location>
</feature>
<keyword evidence="5" id="KW-0007">Acetylation</keyword>
<dbReference type="InterPro" id="IPR051236">
    <property type="entry name" value="HAT_RTT109-like"/>
</dbReference>
<organism evidence="11 12">
    <name type="scientific">Phascolomyces articulosus</name>
    <dbReference type="NCBI Taxonomy" id="60185"/>
    <lineage>
        <taxon>Eukaryota</taxon>
        <taxon>Fungi</taxon>
        <taxon>Fungi incertae sedis</taxon>
        <taxon>Mucoromycota</taxon>
        <taxon>Mucoromycotina</taxon>
        <taxon>Mucoromycetes</taxon>
        <taxon>Mucorales</taxon>
        <taxon>Lichtheimiaceae</taxon>
        <taxon>Phascolomyces</taxon>
    </lineage>
</organism>
<dbReference type="EMBL" id="JAIXMP010000011">
    <property type="protein sequence ID" value="KAI9265132.1"/>
    <property type="molecule type" value="Genomic_DNA"/>
</dbReference>
<evidence type="ECO:0000256" key="10">
    <source>
        <dbReference type="SAM" id="MobiDB-lite"/>
    </source>
</evidence>
<evidence type="ECO:0000256" key="3">
    <source>
        <dbReference type="ARBA" id="ARBA00022679"/>
    </source>
</evidence>
<evidence type="ECO:0000313" key="11">
    <source>
        <dbReference type="EMBL" id="KAI9265132.1"/>
    </source>
</evidence>
<dbReference type="PANTHER" id="PTHR31571:SF2">
    <property type="entry name" value="HISTONE ACETYLTRANSFERASE RTT109"/>
    <property type="match status" value="1"/>
</dbReference>
<dbReference type="SMART" id="SM01250">
    <property type="entry name" value="KAT11"/>
    <property type="match status" value="1"/>
</dbReference>
<feature type="region of interest" description="Disordered" evidence="10">
    <location>
        <begin position="484"/>
        <end position="509"/>
    </location>
</feature>
<dbReference type="InterPro" id="IPR016849">
    <property type="entry name" value="Rtt109"/>
</dbReference>
<dbReference type="GO" id="GO:0005634">
    <property type="term" value="C:nucleus"/>
    <property type="evidence" value="ECO:0007669"/>
    <property type="project" value="UniProtKB-SubCell"/>
</dbReference>
<keyword evidence="3" id="KW-0808">Transferase</keyword>
<reference evidence="11" key="2">
    <citation type="submission" date="2023-02" db="EMBL/GenBank/DDBJ databases">
        <authorList>
            <consortium name="DOE Joint Genome Institute"/>
            <person name="Mondo S.J."/>
            <person name="Chang Y."/>
            <person name="Wang Y."/>
            <person name="Ahrendt S."/>
            <person name="Andreopoulos W."/>
            <person name="Barry K."/>
            <person name="Beard J."/>
            <person name="Benny G.L."/>
            <person name="Blankenship S."/>
            <person name="Bonito G."/>
            <person name="Cuomo C."/>
            <person name="Desiro A."/>
            <person name="Gervers K.A."/>
            <person name="Hundley H."/>
            <person name="Kuo A."/>
            <person name="LaButti K."/>
            <person name="Lang B.F."/>
            <person name="Lipzen A."/>
            <person name="O'Donnell K."/>
            <person name="Pangilinan J."/>
            <person name="Reynolds N."/>
            <person name="Sandor L."/>
            <person name="Smith M.W."/>
            <person name="Tsang A."/>
            <person name="Grigoriev I.V."/>
            <person name="Stajich J.E."/>
            <person name="Spatafora J.W."/>
        </authorList>
    </citation>
    <scope>NUCLEOTIDE SEQUENCE</scope>
    <source>
        <strain evidence="11">RSA 2281</strain>
    </source>
</reference>
<dbReference type="PROSITE" id="PS51728">
    <property type="entry name" value="RTT109_HAT"/>
    <property type="match status" value="1"/>
</dbReference>
<comment type="subcellular location">
    <subcellularLocation>
        <location evidence="1">Nucleus</location>
    </subcellularLocation>
</comment>
<proteinExistence type="predicted"/>
<dbReference type="GO" id="GO:0032931">
    <property type="term" value="F:histone H3K56 acetyltransferase activity"/>
    <property type="evidence" value="ECO:0007669"/>
    <property type="project" value="TreeGrafter"/>
</dbReference>
<dbReference type="InterPro" id="IPR013178">
    <property type="entry name" value="Histone_AcTrfase_Rtt109/CBP"/>
</dbReference>
<keyword evidence="7" id="KW-0804">Transcription</keyword>
<keyword evidence="8" id="KW-0539">Nucleus</keyword>
<feature type="compositionally biased region" description="Acidic residues" evidence="10">
    <location>
        <begin position="301"/>
        <end position="331"/>
    </location>
</feature>
<accession>A0AAD5PEX4</accession>
<comment type="catalytic activity">
    <reaction evidence="9">
        <text>L-lysyl-[histone] + acetyl-CoA = N(6)-acetyl-L-lysyl-[histone] + CoA + H(+)</text>
        <dbReference type="Rhea" id="RHEA:21992"/>
        <dbReference type="Rhea" id="RHEA-COMP:9845"/>
        <dbReference type="Rhea" id="RHEA-COMP:11338"/>
        <dbReference type="ChEBI" id="CHEBI:15378"/>
        <dbReference type="ChEBI" id="CHEBI:29969"/>
        <dbReference type="ChEBI" id="CHEBI:57287"/>
        <dbReference type="ChEBI" id="CHEBI:57288"/>
        <dbReference type="ChEBI" id="CHEBI:61930"/>
        <dbReference type="EC" id="2.3.1.48"/>
    </reaction>
    <physiologicalReaction direction="left-to-right" evidence="9">
        <dbReference type="Rhea" id="RHEA:21993"/>
    </physiologicalReaction>
</comment>
<dbReference type="AlphaFoldDB" id="A0AAD5PEX4"/>
<evidence type="ECO:0000256" key="7">
    <source>
        <dbReference type="ARBA" id="ARBA00023163"/>
    </source>
</evidence>
<evidence type="ECO:0000256" key="5">
    <source>
        <dbReference type="ARBA" id="ARBA00022990"/>
    </source>
</evidence>
<evidence type="ECO:0000256" key="9">
    <source>
        <dbReference type="ARBA" id="ARBA00048940"/>
    </source>
</evidence>
<keyword evidence="6" id="KW-0805">Transcription regulation</keyword>
<protein>
    <recommendedName>
        <fullName evidence="2">histone acetyltransferase</fullName>
        <ecNumber evidence="2">2.3.1.48</ecNumber>
    </recommendedName>
</protein>
<keyword evidence="12" id="KW-1185">Reference proteome</keyword>
<reference evidence="11" key="1">
    <citation type="journal article" date="2022" name="IScience">
        <title>Evolution of zygomycete secretomes and the origins of terrestrial fungal ecologies.</title>
        <authorList>
            <person name="Chang Y."/>
            <person name="Wang Y."/>
            <person name="Mondo S."/>
            <person name="Ahrendt S."/>
            <person name="Andreopoulos W."/>
            <person name="Barry K."/>
            <person name="Beard J."/>
            <person name="Benny G.L."/>
            <person name="Blankenship S."/>
            <person name="Bonito G."/>
            <person name="Cuomo C."/>
            <person name="Desiro A."/>
            <person name="Gervers K.A."/>
            <person name="Hundley H."/>
            <person name="Kuo A."/>
            <person name="LaButti K."/>
            <person name="Lang B.F."/>
            <person name="Lipzen A."/>
            <person name="O'Donnell K."/>
            <person name="Pangilinan J."/>
            <person name="Reynolds N."/>
            <person name="Sandor L."/>
            <person name="Smith M.E."/>
            <person name="Tsang A."/>
            <person name="Grigoriev I.V."/>
            <person name="Stajich J.E."/>
            <person name="Spatafora J.W."/>
        </authorList>
    </citation>
    <scope>NUCLEOTIDE SEQUENCE</scope>
    <source>
        <strain evidence="11">RSA 2281</strain>
    </source>
</reference>
<dbReference type="EC" id="2.3.1.48" evidence="2"/>
<evidence type="ECO:0000256" key="4">
    <source>
        <dbReference type="ARBA" id="ARBA00022763"/>
    </source>
</evidence>
<gene>
    <name evidence="11" type="ORF">BDA99DRAFT_507842</name>
</gene>
<evidence type="ECO:0000313" key="12">
    <source>
        <dbReference type="Proteomes" id="UP001209540"/>
    </source>
</evidence>
<dbReference type="GO" id="GO:0006355">
    <property type="term" value="P:regulation of DNA-templated transcription"/>
    <property type="evidence" value="ECO:0007669"/>
    <property type="project" value="InterPro"/>
</dbReference>
<comment type="caution">
    <text evidence="11">The sequence shown here is derived from an EMBL/GenBank/DDBJ whole genome shotgun (WGS) entry which is preliminary data.</text>
</comment>
<evidence type="ECO:0000256" key="1">
    <source>
        <dbReference type="ARBA" id="ARBA00004123"/>
    </source>
</evidence>
<keyword evidence="4" id="KW-0227">DNA damage</keyword>
<evidence type="ECO:0000256" key="6">
    <source>
        <dbReference type="ARBA" id="ARBA00023015"/>
    </source>
</evidence>
<evidence type="ECO:0000256" key="8">
    <source>
        <dbReference type="ARBA" id="ARBA00023242"/>
    </source>
</evidence>
<dbReference type="Proteomes" id="UP001209540">
    <property type="component" value="Unassembled WGS sequence"/>
</dbReference>
<dbReference type="GO" id="GO:0006974">
    <property type="term" value="P:DNA damage response"/>
    <property type="evidence" value="ECO:0007669"/>
    <property type="project" value="UniProtKB-KW"/>
</dbReference>
<dbReference type="Pfam" id="PF08214">
    <property type="entry name" value="HAT_KAT11"/>
    <property type="match status" value="1"/>
</dbReference>
<sequence length="509" mass="58297">MSYDTLSQHLEQLLMPLENGTQFHIYNVRTKSAPSKLFQDKRTTLQHHLILVTGINTNTVTKNYEQQDQQKQQPKFICGIETDEYETIDSNGELEKTVYIGKVDTTGTPEFNGVVGRVIEAYIKSVSPCTIHVFARSQRQYLFHQSSRNKDKRVLSDRNLLRWWYKVLTRCLEEQEQKEEKQQTASTNTTTTTENKAGIIGSWWKWLKSSSNETNKFTAPATTTTTTNVKKQTGWLSIPSVDDEQSGWYEIGQKPNSLWKYGYPYDPNAKAAQVLPRFEDDAKSRLLRTFMKDDVKRNQEADDSEGEEEGDDHDDEDEDNSEDDEDIDDSEQMTVKEFWATLGVTEECGHHLAGFFVVQLCGNNRAKDDKPMDKEILQHKEIERDEYTVLWNYFMELSFEDVNHNIESTNKFISKWKSMDLDEPLVIDTNGPTRSIITDTLPSPSSAASFSAPKQVNVLSISSIKRRVTPINVNGNGNGNVNVLSSNLIRRKRTDNDDATEQSKKPRIS</sequence>
<name>A0AAD5PEX4_9FUNG</name>